<dbReference type="Proteomes" id="UP000216035">
    <property type="component" value="Unassembled WGS sequence"/>
</dbReference>
<evidence type="ECO:0000313" key="3">
    <source>
        <dbReference type="Proteomes" id="UP000216035"/>
    </source>
</evidence>
<dbReference type="Gene3D" id="3.90.550.10">
    <property type="entry name" value="Spore Coat Polysaccharide Biosynthesis Protein SpsA, Chain A"/>
    <property type="match status" value="1"/>
</dbReference>
<reference evidence="2 3" key="1">
    <citation type="submission" date="2017-07" db="EMBL/GenBank/DDBJ databases">
        <title>Flavobacterium cyanobacteriorum sp. nov., isolated from cyanobacterial aggregates in a eutrophic lake.</title>
        <authorList>
            <person name="Cai H."/>
        </authorList>
    </citation>
    <scope>NUCLEOTIDE SEQUENCE [LARGE SCALE GENOMIC DNA]</scope>
    <source>
        <strain evidence="2 3">TH167</strain>
    </source>
</reference>
<dbReference type="AlphaFoldDB" id="A0A255ZJG7"/>
<accession>A0A255ZJG7</accession>
<dbReference type="InterPro" id="IPR001173">
    <property type="entry name" value="Glyco_trans_2-like"/>
</dbReference>
<name>A0A255ZJG7_9FLAO</name>
<keyword evidence="3" id="KW-1185">Reference proteome</keyword>
<dbReference type="CDD" id="cd04186">
    <property type="entry name" value="GT_2_like_c"/>
    <property type="match status" value="1"/>
</dbReference>
<dbReference type="PANTHER" id="PTHR43179">
    <property type="entry name" value="RHAMNOSYLTRANSFERASE WBBL"/>
    <property type="match status" value="1"/>
</dbReference>
<dbReference type="RefSeq" id="WP_094487170.1">
    <property type="nucleotide sequence ID" value="NZ_NOXX01000218.1"/>
</dbReference>
<evidence type="ECO:0000259" key="1">
    <source>
        <dbReference type="Pfam" id="PF00535"/>
    </source>
</evidence>
<sequence length="266" mass="30257">MTVELSVIIVNYNGKRFLQDCLDSLYRSLDNITFEIIVLDNNSTDDSCCFLQTNFPEVELIQSAVNLGFGKGNNKAVELANGNYLLLINNDTVVLDPISPALDLLKSDNTIGVIGINMLNGDAKYLTAAGNFPNFKNMLRMKYLLQLSGDFKTQDFKRDSYDVDWLGGSFLLLNKETYTKVGGFDQDYFMYVEDVDLCRKIANLGLRRVFFPKISYLHFVGFNKSKNPLLVRGYEIYIAKHYRGYKKTLLSVALLINKTVKRLKDI</sequence>
<comment type="caution">
    <text evidence="2">The sequence shown here is derived from an EMBL/GenBank/DDBJ whole genome shotgun (WGS) entry which is preliminary data.</text>
</comment>
<protein>
    <recommendedName>
        <fullName evidence="1">Glycosyltransferase 2-like domain-containing protein</fullName>
    </recommendedName>
</protein>
<dbReference type="Pfam" id="PF00535">
    <property type="entry name" value="Glycos_transf_2"/>
    <property type="match status" value="1"/>
</dbReference>
<dbReference type="InterPro" id="IPR029044">
    <property type="entry name" value="Nucleotide-diphossugar_trans"/>
</dbReference>
<evidence type="ECO:0000313" key="2">
    <source>
        <dbReference type="EMBL" id="OYQ41559.1"/>
    </source>
</evidence>
<dbReference type="EMBL" id="NOXX01000218">
    <property type="protein sequence ID" value="OYQ41559.1"/>
    <property type="molecule type" value="Genomic_DNA"/>
</dbReference>
<organism evidence="2 3">
    <name type="scientific">Flavobacterium aurantiibacter</name>
    <dbReference type="NCBI Taxonomy" id="2023067"/>
    <lineage>
        <taxon>Bacteria</taxon>
        <taxon>Pseudomonadati</taxon>
        <taxon>Bacteroidota</taxon>
        <taxon>Flavobacteriia</taxon>
        <taxon>Flavobacteriales</taxon>
        <taxon>Flavobacteriaceae</taxon>
        <taxon>Flavobacterium</taxon>
    </lineage>
</organism>
<feature type="domain" description="Glycosyltransferase 2-like" evidence="1">
    <location>
        <begin position="6"/>
        <end position="133"/>
    </location>
</feature>
<dbReference type="OrthoDB" id="9771846at2"/>
<proteinExistence type="predicted"/>
<dbReference type="PANTHER" id="PTHR43179:SF7">
    <property type="entry name" value="RHAMNOSYLTRANSFERASE WBBL"/>
    <property type="match status" value="1"/>
</dbReference>
<dbReference type="SUPFAM" id="SSF53448">
    <property type="entry name" value="Nucleotide-diphospho-sugar transferases"/>
    <property type="match status" value="1"/>
</dbReference>
<gene>
    <name evidence="2" type="ORF">CHX27_12875</name>
</gene>